<evidence type="ECO:0000313" key="3">
    <source>
        <dbReference type="Proteomes" id="UP001383192"/>
    </source>
</evidence>
<protein>
    <submittedName>
        <fullName evidence="2">Uncharacterized protein</fullName>
    </submittedName>
</protein>
<dbReference type="EMBL" id="JAYKXP010000036">
    <property type="protein sequence ID" value="KAK7040781.1"/>
    <property type="molecule type" value="Genomic_DNA"/>
</dbReference>
<evidence type="ECO:0000256" key="1">
    <source>
        <dbReference type="SAM" id="MobiDB-lite"/>
    </source>
</evidence>
<sequence length="310" mass="31181">MYFPFISSPSAKKRSNKLKPRAGGGGGGRGGGGGGGRTGGGSSGGSSGASGGRSSTPISTGGGTSRPASSFSSGGGPVTNIPSGSLFAGRQEGGGNRQQVYGNSVYGSGYPNVPGRGVASRGFPFYFWPIAWGGAAGVGGAAYLHNREYGNPDNSSRPGGPMVQAAIVSNSTNSTFRIVADNFTVTSLIEEISSSCSSNINNSSSSSTPTPIPNDNSTSPPQPENAIQYYRASSVALTLDGYNNTAALSSDENLPPVPLPQGIDNALKDCLNNTIGEAVPLIDNGASKLGVVGMGQIALMWVVLGLLFGF</sequence>
<dbReference type="Proteomes" id="UP001383192">
    <property type="component" value="Unassembled WGS sequence"/>
</dbReference>
<organism evidence="2 3">
    <name type="scientific">Paramarasmius palmivorus</name>
    <dbReference type="NCBI Taxonomy" id="297713"/>
    <lineage>
        <taxon>Eukaryota</taxon>
        <taxon>Fungi</taxon>
        <taxon>Dikarya</taxon>
        <taxon>Basidiomycota</taxon>
        <taxon>Agaricomycotina</taxon>
        <taxon>Agaricomycetes</taxon>
        <taxon>Agaricomycetidae</taxon>
        <taxon>Agaricales</taxon>
        <taxon>Marasmiineae</taxon>
        <taxon>Marasmiaceae</taxon>
        <taxon>Paramarasmius</taxon>
    </lineage>
</organism>
<comment type="caution">
    <text evidence="2">The sequence shown here is derived from an EMBL/GenBank/DDBJ whole genome shotgun (WGS) entry which is preliminary data.</text>
</comment>
<name>A0AAW0CS46_9AGAR</name>
<evidence type="ECO:0000313" key="2">
    <source>
        <dbReference type="EMBL" id="KAK7040781.1"/>
    </source>
</evidence>
<feature type="compositionally biased region" description="Basic residues" evidence="1">
    <location>
        <begin position="11"/>
        <end position="20"/>
    </location>
</feature>
<accession>A0AAW0CS46</accession>
<proteinExistence type="predicted"/>
<dbReference type="AlphaFoldDB" id="A0AAW0CS46"/>
<gene>
    <name evidence="2" type="ORF">VNI00_009687</name>
</gene>
<feature type="compositionally biased region" description="Gly residues" evidence="1">
    <location>
        <begin position="22"/>
        <end position="51"/>
    </location>
</feature>
<feature type="region of interest" description="Disordered" evidence="1">
    <location>
        <begin position="1"/>
        <end position="98"/>
    </location>
</feature>
<keyword evidence="3" id="KW-1185">Reference proteome</keyword>
<feature type="region of interest" description="Disordered" evidence="1">
    <location>
        <begin position="196"/>
        <end position="224"/>
    </location>
</feature>
<feature type="compositionally biased region" description="Low complexity" evidence="1">
    <location>
        <begin position="196"/>
        <end position="219"/>
    </location>
</feature>
<reference evidence="2 3" key="1">
    <citation type="submission" date="2024-01" db="EMBL/GenBank/DDBJ databases">
        <title>A draft genome for a cacao thread blight-causing isolate of Paramarasmius palmivorus.</title>
        <authorList>
            <person name="Baruah I.K."/>
            <person name="Bukari Y."/>
            <person name="Amoako-Attah I."/>
            <person name="Meinhardt L.W."/>
            <person name="Bailey B.A."/>
            <person name="Cohen S.P."/>
        </authorList>
    </citation>
    <scope>NUCLEOTIDE SEQUENCE [LARGE SCALE GENOMIC DNA]</scope>
    <source>
        <strain evidence="2 3">GH-12</strain>
    </source>
</reference>